<dbReference type="AlphaFoldDB" id="A0A077NIS5"/>
<sequence>MGTSNDHLKFFRLRIDEDIIEKINREAQIKDGMKQDLISDVADWFATQRSKGEIPPRYFASRTCAEYEGIWVRKETAKRIEELAKTDGTNASRVLYTALARYVEKK</sequence>
<evidence type="ECO:0000313" key="2">
    <source>
        <dbReference type="Proteomes" id="UP000028511"/>
    </source>
</evidence>
<name>A0A077NIS5_XENBV</name>
<organism evidence="1 2">
    <name type="scientific">Xenorhabdus bovienii str. puntauvense</name>
    <dbReference type="NCBI Taxonomy" id="1398201"/>
    <lineage>
        <taxon>Bacteria</taxon>
        <taxon>Pseudomonadati</taxon>
        <taxon>Pseudomonadota</taxon>
        <taxon>Gammaproteobacteria</taxon>
        <taxon>Enterobacterales</taxon>
        <taxon>Morganellaceae</taxon>
        <taxon>Xenorhabdus</taxon>
    </lineage>
</organism>
<comment type="caution">
    <text evidence="1">The sequence shown here is derived from an EMBL/GenBank/DDBJ whole genome shotgun (WGS) entry which is preliminary data.</text>
</comment>
<dbReference type="Proteomes" id="UP000028511">
    <property type="component" value="Unassembled WGS sequence"/>
</dbReference>
<accession>A0A077NIS5</accession>
<dbReference type="EMBL" id="CBSW010000203">
    <property type="protein sequence ID" value="CDG97750.1"/>
    <property type="molecule type" value="Genomic_DNA"/>
</dbReference>
<protein>
    <submittedName>
        <fullName evidence="1">Uncharacterized protein</fullName>
    </submittedName>
</protein>
<reference evidence="1" key="1">
    <citation type="submission" date="2013-07" db="EMBL/GenBank/DDBJ databases">
        <title>Sub-species coevolution in mutualistic symbiosis.</title>
        <authorList>
            <person name="Murfin K."/>
            <person name="Klassen J."/>
            <person name="Lee M."/>
            <person name="Forst S."/>
            <person name="Stock P."/>
            <person name="Goodrich-Blair H."/>
        </authorList>
    </citation>
    <scope>NUCLEOTIDE SEQUENCE [LARGE SCALE GENOMIC DNA]</scope>
    <source>
        <strain evidence="1">Puntauvense</strain>
    </source>
</reference>
<evidence type="ECO:0000313" key="1">
    <source>
        <dbReference type="EMBL" id="CDG97750.1"/>
    </source>
</evidence>
<proteinExistence type="predicted"/>
<gene>
    <name evidence="1" type="ORF">XBP1_2810020</name>
</gene>
<dbReference type="HOGENOM" id="CLU_2193014_0_0_6"/>
<dbReference type="RefSeq" id="WP_038218259.1">
    <property type="nucleotide sequence ID" value="NZ_CAWLWN010000237.1"/>
</dbReference>